<dbReference type="AlphaFoldDB" id="A0A2S8GHY2"/>
<dbReference type="RefSeq" id="WP_105337445.1">
    <property type="nucleotide sequence ID" value="NZ_PUHZ01000021.1"/>
</dbReference>
<proteinExistence type="predicted"/>
<evidence type="ECO:0000313" key="1">
    <source>
        <dbReference type="EMBL" id="PQO44046.1"/>
    </source>
</evidence>
<protein>
    <submittedName>
        <fullName evidence="1">Uncharacterized protein</fullName>
    </submittedName>
</protein>
<dbReference type="EMBL" id="PUHZ01000021">
    <property type="protein sequence ID" value="PQO44046.1"/>
    <property type="molecule type" value="Genomic_DNA"/>
</dbReference>
<gene>
    <name evidence="1" type="ORF">C5Y93_21125</name>
</gene>
<name>A0A2S8GHY2_9BACT</name>
<evidence type="ECO:0000313" key="2">
    <source>
        <dbReference type="Proteomes" id="UP000237819"/>
    </source>
</evidence>
<organism evidence="1 2">
    <name type="scientific">Blastopirellula marina</name>
    <dbReference type="NCBI Taxonomy" id="124"/>
    <lineage>
        <taxon>Bacteria</taxon>
        <taxon>Pseudomonadati</taxon>
        <taxon>Planctomycetota</taxon>
        <taxon>Planctomycetia</taxon>
        <taxon>Pirellulales</taxon>
        <taxon>Pirellulaceae</taxon>
        <taxon>Blastopirellula</taxon>
    </lineage>
</organism>
<dbReference type="Proteomes" id="UP000237819">
    <property type="component" value="Unassembled WGS sequence"/>
</dbReference>
<sequence>MDVSLDNESTLFFISNGSSQRAIKCDVEGLKQACEQEQLIVQMLDQDDGIIARVVLGKLNKKEEEEWIEQGVRILDLNDGMLVLAGGNSFVSSQSSEEEFEDEADYFQQFLVRPGRYKVTVYTHAPCINGFRLTRRADWQGFLPYFATTRPRKKYPGWLIEYANLDGEDVDAIPAKKVDMEEEEFLGFLVHLELATDSTVQSKLTNGYVLETESRLPERCPVGIVAIDLEDHEPMSEEEFEREEAIKHEARFGDPDQLAKRFTPFAEALFQKDFATAADFFIPELREAVESYMNVKRNRRDRWEPLADVWLDKQNAGPSINSWRSNFELQGNLFAPDFVDETNYLGDVRCEYGNGDDFVEGKIRRYLIVDAPIIATADGPKLAGLYFSD</sequence>
<accession>A0A2S8GHY2</accession>
<dbReference type="OrthoDB" id="564104at2"/>
<comment type="caution">
    <text evidence="1">The sequence shown here is derived from an EMBL/GenBank/DDBJ whole genome shotgun (WGS) entry which is preliminary data.</text>
</comment>
<reference evidence="1 2" key="1">
    <citation type="submission" date="2018-02" db="EMBL/GenBank/DDBJ databases">
        <title>Comparative genomes isolates from brazilian mangrove.</title>
        <authorList>
            <person name="Araujo J.E."/>
            <person name="Taketani R.G."/>
            <person name="Silva M.C.P."/>
            <person name="Loureco M.V."/>
            <person name="Andreote F.D."/>
        </authorList>
    </citation>
    <scope>NUCLEOTIDE SEQUENCE [LARGE SCALE GENOMIC DNA]</scope>
    <source>
        <strain evidence="1 2">Nap-Phe MGV</strain>
    </source>
</reference>